<accession>A0AAV2ZD38</accession>
<evidence type="ECO:0000259" key="4">
    <source>
        <dbReference type="Pfam" id="PF02892"/>
    </source>
</evidence>
<dbReference type="AlphaFoldDB" id="A0AAV2ZD38"/>
<keyword evidence="6" id="KW-1185">Reference proteome</keyword>
<dbReference type="Pfam" id="PF02892">
    <property type="entry name" value="zf-BED"/>
    <property type="match status" value="1"/>
</dbReference>
<keyword evidence="1" id="KW-0479">Metal-binding</keyword>
<keyword evidence="3" id="KW-0862">Zinc</keyword>
<evidence type="ECO:0000256" key="3">
    <source>
        <dbReference type="ARBA" id="ARBA00022833"/>
    </source>
</evidence>
<sequence>MASNKDYCTYFFSKASSGRYRCIECGTIHKQQDQTGYTNLMSHLRSKHEGYRLAFASRAPTDATLQTFGFVSTCRPAQLICGTTRGVRGVDEQSKQPHLKE</sequence>
<organism evidence="5 6">
    <name type="scientific">Lagenidium giganteum</name>
    <dbReference type="NCBI Taxonomy" id="4803"/>
    <lineage>
        <taxon>Eukaryota</taxon>
        <taxon>Sar</taxon>
        <taxon>Stramenopiles</taxon>
        <taxon>Oomycota</taxon>
        <taxon>Peronosporomycetes</taxon>
        <taxon>Pythiales</taxon>
        <taxon>Pythiaceae</taxon>
    </lineage>
</organism>
<proteinExistence type="predicted"/>
<dbReference type="Proteomes" id="UP001146120">
    <property type="component" value="Unassembled WGS sequence"/>
</dbReference>
<comment type="caution">
    <text evidence="5">The sequence shown here is derived from an EMBL/GenBank/DDBJ whole genome shotgun (WGS) entry which is preliminary data.</text>
</comment>
<dbReference type="GO" id="GO:0003677">
    <property type="term" value="F:DNA binding"/>
    <property type="evidence" value="ECO:0007669"/>
    <property type="project" value="InterPro"/>
</dbReference>
<name>A0AAV2ZD38_9STRA</name>
<protein>
    <recommendedName>
        <fullName evidence="4">BED-type domain-containing protein</fullName>
    </recommendedName>
</protein>
<dbReference type="InterPro" id="IPR003656">
    <property type="entry name" value="Znf_BED"/>
</dbReference>
<reference evidence="5" key="1">
    <citation type="submission" date="2022-11" db="EMBL/GenBank/DDBJ databases">
        <authorList>
            <person name="Morgan W.R."/>
            <person name="Tartar A."/>
        </authorList>
    </citation>
    <scope>NUCLEOTIDE SEQUENCE</scope>
    <source>
        <strain evidence="5">ARSEF 373</strain>
    </source>
</reference>
<gene>
    <name evidence="5" type="ORF">N0F65_007545</name>
</gene>
<dbReference type="GO" id="GO:0008270">
    <property type="term" value="F:zinc ion binding"/>
    <property type="evidence" value="ECO:0007669"/>
    <property type="project" value="UniProtKB-KW"/>
</dbReference>
<evidence type="ECO:0000313" key="5">
    <source>
        <dbReference type="EMBL" id="DBA05383.1"/>
    </source>
</evidence>
<evidence type="ECO:0000256" key="1">
    <source>
        <dbReference type="ARBA" id="ARBA00022723"/>
    </source>
</evidence>
<evidence type="ECO:0000313" key="6">
    <source>
        <dbReference type="Proteomes" id="UP001146120"/>
    </source>
</evidence>
<feature type="domain" description="BED-type" evidence="4">
    <location>
        <begin position="11"/>
        <end position="48"/>
    </location>
</feature>
<reference evidence="5" key="2">
    <citation type="journal article" date="2023" name="Microbiol Resour">
        <title>Decontamination and Annotation of the Draft Genome Sequence of the Oomycete Lagenidium giganteum ARSEF 373.</title>
        <authorList>
            <person name="Morgan W.R."/>
            <person name="Tartar A."/>
        </authorList>
    </citation>
    <scope>NUCLEOTIDE SEQUENCE</scope>
    <source>
        <strain evidence="5">ARSEF 373</strain>
    </source>
</reference>
<keyword evidence="2" id="KW-0863">Zinc-finger</keyword>
<dbReference type="EMBL" id="DAKRPA010000001">
    <property type="protein sequence ID" value="DBA05383.1"/>
    <property type="molecule type" value="Genomic_DNA"/>
</dbReference>
<evidence type="ECO:0000256" key="2">
    <source>
        <dbReference type="ARBA" id="ARBA00022771"/>
    </source>
</evidence>